<evidence type="ECO:0000313" key="6">
    <source>
        <dbReference type="EMBL" id="AOM65778.1"/>
    </source>
</evidence>
<evidence type="ECO:0000259" key="5">
    <source>
        <dbReference type="Pfam" id="PF05368"/>
    </source>
</evidence>
<dbReference type="CDD" id="cd05243">
    <property type="entry name" value="SDR_a5"/>
    <property type="match status" value="1"/>
</dbReference>
<reference evidence="6" key="1">
    <citation type="journal article" date="2016" name="BMC Biol.">
        <title>Parallel evolution of highly conserved plastid genome architecture in red seaweeds and seed plants.</title>
        <authorList>
            <person name="Lee J."/>
            <person name="Cho C.H."/>
            <person name="Park S.I."/>
            <person name="Choi J.W."/>
            <person name="Song H.S."/>
            <person name="West J.A."/>
            <person name="Bhattacharya D."/>
            <person name="Yoon H.S."/>
        </authorList>
    </citation>
    <scope>NUCLEOTIDE SEQUENCE</scope>
</reference>
<dbReference type="InterPro" id="IPR036291">
    <property type="entry name" value="NAD(P)-bd_dom_sf"/>
</dbReference>
<evidence type="ECO:0000256" key="1">
    <source>
        <dbReference type="ARBA" id="ARBA00004474"/>
    </source>
</evidence>
<name>A0A1C9CBK5_9FLOR</name>
<dbReference type="InterPro" id="IPR044256">
    <property type="entry name" value="HCF244-like"/>
</dbReference>
<dbReference type="InterPro" id="IPR008030">
    <property type="entry name" value="NmrA-like"/>
</dbReference>
<dbReference type="EMBL" id="KX284716">
    <property type="protein sequence ID" value="AOM65778.1"/>
    <property type="molecule type" value="Genomic_DNA"/>
</dbReference>
<dbReference type="SUPFAM" id="SSF51735">
    <property type="entry name" value="NAD(P)-binding Rossmann-fold domains"/>
    <property type="match status" value="1"/>
</dbReference>
<sequence>MSLLIIGSTGTLGRQIVRKALDEGFTVKCLVRNIRKAAFLKEWGAQLAYGDLSIAETIPCALNGVTSIIDASTARSNQSNPQGIDLYGKITLIEAAKVAKVKRFVFFSILNTNSCIDISLISFKLKVEKILKQSKLNYTIFMLYGFFQGIIGQYAIPILEEKPVWITTESSKISYIDTQDVASFVIRSLSMKHLIKMKVPLVGPTSWTTSEIIKLCEKLSGKNSKIASVPVSLLILLKNITSLFQWSWHISSRLAFTEVLIKSPNIRVSMDYIYNIFQLYSSKNNSLENYLNEYFSRILKKLQESQKVVEQYENMF</sequence>
<geneLocation type="plastid" evidence="6"/>
<dbReference type="GO" id="GO:0015979">
    <property type="term" value="P:photosynthesis"/>
    <property type="evidence" value="ECO:0007669"/>
    <property type="project" value="UniProtKB-KW"/>
</dbReference>
<dbReference type="GeneID" id="29073014"/>
<dbReference type="RefSeq" id="YP_009296638.1">
    <property type="nucleotide sequence ID" value="NC_031172.1"/>
</dbReference>
<dbReference type="GO" id="GO:0009536">
    <property type="term" value="C:plastid"/>
    <property type="evidence" value="ECO:0007669"/>
    <property type="project" value="UniProtKB-SubCell"/>
</dbReference>
<keyword evidence="2" id="KW-0602">Photosynthesis</keyword>
<dbReference type="Pfam" id="PF05368">
    <property type="entry name" value="NmrA"/>
    <property type="match status" value="1"/>
</dbReference>
<evidence type="ECO:0000256" key="4">
    <source>
        <dbReference type="ARBA" id="ARBA00023276"/>
    </source>
</evidence>
<keyword evidence="4" id="KW-0604">Photosystem II</keyword>
<protein>
    <recommendedName>
        <fullName evidence="5">NmrA-like domain-containing protein</fullName>
    </recommendedName>
</protein>
<organism evidence="6">
    <name type="scientific">Apophlaea sinclairii</name>
    <dbReference type="NCBI Taxonomy" id="212746"/>
    <lineage>
        <taxon>Eukaryota</taxon>
        <taxon>Rhodophyta</taxon>
        <taxon>Florideophyceae</taxon>
        <taxon>Hildenbrandiophycidae</taxon>
        <taxon>Hildenbrandiales</taxon>
        <taxon>Hildenbrandiaceae</taxon>
        <taxon>Apophlaea</taxon>
    </lineage>
</organism>
<dbReference type="GO" id="GO:0009523">
    <property type="term" value="C:photosystem II"/>
    <property type="evidence" value="ECO:0007669"/>
    <property type="project" value="UniProtKB-KW"/>
</dbReference>
<dbReference type="PANTHER" id="PTHR47128">
    <property type="match status" value="1"/>
</dbReference>
<keyword evidence="3 6" id="KW-0934">Plastid</keyword>
<dbReference type="Gene3D" id="3.40.50.720">
    <property type="entry name" value="NAD(P)-binding Rossmann-like Domain"/>
    <property type="match status" value="1"/>
</dbReference>
<dbReference type="PANTHER" id="PTHR47128:SF2">
    <property type="entry name" value="PROTEIN HIGH CHLOROPHYLL FLUORESCENCE PHENOTYPE 244, CHLOROPLASTIC"/>
    <property type="match status" value="1"/>
</dbReference>
<evidence type="ECO:0000256" key="3">
    <source>
        <dbReference type="ARBA" id="ARBA00022640"/>
    </source>
</evidence>
<dbReference type="AlphaFoldDB" id="A0A1C9CBK5"/>
<comment type="subcellular location">
    <subcellularLocation>
        <location evidence="1">Plastid</location>
    </subcellularLocation>
</comment>
<accession>A0A1C9CBK5</accession>
<proteinExistence type="predicted"/>
<gene>
    <name evidence="6" type="primary">ycf39</name>
    <name evidence="6" type="ORF">Apop_088</name>
</gene>
<feature type="domain" description="NmrA-like" evidence="5">
    <location>
        <begin position="3"/>
        <end position="236"/>
    </location>
</feature>
<evidence type="ECO:0000256" key="2">
    <source>
        <dbReference type="ARBA" id="ARBA00022531"/>
    </source>
</evidence>